<dbReference type="SUPFAM" id="SSF46785">
    <property type="entry name" value="Winged helix' DNA-binding domain"/>
    <property type="match status" value="1"/>
</dbReference>
<dbReference type="Gene3D" id="3.40.50.150">
    <property type="entry name" value="Vaccinia Virus protein VP39"/>
    <property type="match status" value="1"/>
</dbReference>
<dbReference type="PANTHER" id="PTHR43712:SF8">
    <property type="entry name" value="O-METHYLTRANSFERASE AF390-400"/>
    <property type="match status" value="1"/>
</dbReference>
<dbReference type="GO" id="GO:0008171">
    <property type="term" value="F:O-methyltransferase activity"/>
    <property type="evidence" value="ECO:0007669"/>
    <property type="project" value="InterPro"/>
</dbReference>
<organism evidence="5 6">
    <name type="scientific">Aspergillus bombycis</name>
    <dbReference type="NCBI Taxonomy" id="109264"/>
    <lineage>
        <taxon>Eukaryota</taxon>
        <taxon>Fungi</taxon>
        <taxon>Dikarya</taxon>
        <taxon>Ascomycota</taxon>
        <taxon>Pezizomycotina</taxon>
        <taxon>Eurotiomycetes</taxon>
        <taxon>Eurotiomycetidae</taxon>
        <taxon>Eurotiales</taxon>
        <taxon>Aspergillaceae</taxon>
        <taxon>Aspergillus</taxon>
    </lineage>
</organism>
<sequence>MSADIVSTLDAIQPSQFTAPADRFAAKEAARRLLARLETPFEQGWAVAFEGPGLVAGLQLLQDLGIWSKWTEAGTQNPGAARTLDELLSWAHTTCEPNLLRRFLRHIAALHVIQEVGVDTWQPTPASLALGAKETHAGAIIKAGLDHSIPCGRNLAGFLAKNGYKEPLDIPSFDNYRDVFGRDFFSYVQDHPEAGGSFQGVMTAVTQYKMLWTDVYDTQPLVAGADLTKPLFVDVGGAQGLDAQRLLDRHPDIPADVLIVQDLPEVVTTHGKEKLDSRIRKMAHDFFQPQPITGARAYFFHAVPHDWPNADVARMFAEVKKVMTPGYSKLLIYEVVLPAQGATHLMTTLDLALMSCTSGLERTEEAWRALLTEVGFKVTSISRHPMAVEGVIEAEIE</sequence>
<dbReference type="PANTHER" id="PTHR43712">
    <property type="entry name" value="PUTATIVE (AFU_ORTHOLOGUE AFUA_4G14580)-RELATED"/>
    <property type="match status" value="1"/>
</dbReference>
<evidence type="ECO:0000256" key="3">
    <source>
        <dbReference type="ARBA" id="ARBA00022691"/>
    </source>
</evidence>
<dbReference type="Proteomes" id="UP000179179">
    <property type="component" value="Unassembled WGS sequence"/>
</dbReference>
<dbReference type="Gene3D" id="1.10.10.10">
    <property type="entry name" value="Winged helix-like DNA-binding domain superfamily/Winged helix DNA-binding domain"/>
    <property type="match status" value="1"/>
</dbReference>
<feature type="domain" description="O-methyltransferase C-terminal" evidence="4">
    <location>
        <begin position="175"/>
        <end position="377"/>
    </location>
</feature>
<evidence type="ECO:0000256" key="1">
    <source>
        <dbReference type="ARBA" id="ARBA00022603"/>
    </source>
</evidence>
<keyword evidence="6" id="KW-1185">Reference proteome</keyword>
<protein>
    <submittedName>
        <fullName evidence="5">O-methyltransferase</fullName>
    </submittedName>
</protein>
<gene>
    <name evidence="5" type="ORF">ABOM_002561</name>
</gene>
<dbReference type="EMBL" id="LYCR01000023">
    <property type="protein sequence ID" value="OGM47424.1"/>
    <property type="molecule type" value="Genomic_DNA"/>
</dbReference>
<reference evidence="5 6" key="1">
    <citation type="journal article" date="2016" name="Genome Biol. Evol.">
        <title>Draft genome sequence of an aflatoxigenic Aspergillus species, A. bombycis.</title>
        <authorList>
            <person name="Moore G.G."/>
            <person name="Mack B.M."/>
            <person name="Beltz S.B."/>
            <person name="Gilbert M.K."/>
        </authorList>
    </citation>
    <scope>NUCLEOTIDE SEQUENCE [LARGE SCALE GENOMIC DNA]</scope>
    <source>
        <strain evidence="6">NRRL 26010</strain>
    </source>
</reference>
<dbReference type="SUPFAM" id="SSF53335">
    <property type="entry name" value="S-adenosyl-L-methionine-dependent methyltransferases"/>
    <property type="match status" value="1"/>
</dbReference>
<dbReference type="RefSeq" id="XP_022391141.1">
    <property type="nucleotide sequence ID" value="XM_022529691.1"/>
</dbReference>
<name>A0A1F8A6V4_9EURO</name>
<dbReference type="InterPro" id="IPR036388">
    <property type="entry name" value="WH-like_DNA-bd_sf"/>
</dbReference>
<dbReference type="OrthoDB" id="1535081at2759"/>
<keyword evidence="2 5" id="KW-0808">Transferase</keyword>
<keyword evidence="1 5" id="KW-0489">Methyltransferase</keyword>
<dbReference type="Pfam" id="PF00891">
    <property type="entry name" value="Methyltransf_2"/>
    <property type="match status" value="1"/>
</dbReference>
<proteinExistence type="predicted"/>
<dbReference type="GO" id="GO:0032259">
    <property type="term" value="P:methylation"/>
    <property type="evidence" value="ECO:0007669"/>
    <property type="project" value="UniProtKB-KW"/>
</dbReference>
<dbReference type="InterPro" id="IPR036390">
    <property type="entry name" value="WH_DNA-bd_sf"/>
</dbReference>
<dbReference type="InterPro" id="IPR016461">
    <property type="entry name" value="COMT-like"/>
</dbReference>
<dbReference type="PROSITE" id="PS51683">
    <property type="entry name" value="SAM_OMT_II"/>
    <property type="match status" value="1"/>
</dbReference>
<dbReference type="GO" id="GO:0044550">
    <property type="term" value="P:secondary metabolite biosynthetic process"/>
    <property type="evidence" value="ECO:0007669"/>
    <property type="project" value="UniProtKB-ARBA"/>
</dbReference>
<dbReference type="GeneID" id="34445951"/>
<evidence type="ECO:0000313" key="6">
    <source>
        <dbReference type="Proteomes" id="UP000179179"/>
    </source>
</evidence>
<evidence type="ECO:0000256" key="2">
    <source>
        <dbReference type="ARBA" id="ARBA00022679"/>
    </source>
</evidence>
<evidence type="ECO:0000313" key="5">
    <source>
        <dbReference type="EMBL" id="OGM47424.1"/>
    </source>
</evidence>
<accession>A0A1F8A6V4</accession>
<dbReference type="AlphaFoldDB" id="A0A1F8A6V4"/>
<evidence type="ECO:0000259" key="4">
    <source>
        <dbReference type="Pfam" id="PF00891"/>
    </source>
</evidence>
<dbReference type="InterPro" id="IPR001077">
    <property type="entry name" value="COMT_C"/>
</dbReference>
<comment type="caution">
    <text evidence="5">The sequence shown here is derived from an EMBL/GenBank/DDBJ whole genome shotgun (WGS) entry which is preliminary data.</text>
</comment>
<keyword evidence="3" id="KW-0949">S-adenosyl-L-methionine</keyword>
<dbReference type="InterPro" id="IPR029063">
    <property type="entry name" value="SAM-dependent_MTases_sf"/>
</dbReference>